<dbReference type="EC" id="1.1.1.336" evidence="2"/>
<dbReference type="PIRSF" id="PIRSF000124">
    <property type="entry name" value="UDPglc_GDPman_dh"/>
    <property type="match status" value="1"/>
</dbReference>
<keyword evidence="5" id="KW-0520">NAD</keyword>
<dbReference type="Pfam" id="PF03721">
    <property type="entry name" value="UDPG_MGDP_dh_N"/>
    <property type="match status" value="1"/>
</dbReference>
<dbReference type="PIRSF" id="PIRSF500136">
    <property type="entry name" value="UDP_ManNAc_DH"/>
    <property type="match status" value="1"/>
</dbReference>
<dbReference type="PANTHER" id="PTHR43491:SF2">
    <property type="entry name" value="UDP-N-ACETYL-D-MANNOSAMINE DEHYDROGENASE"/>
    <property type="match status" value="1"/>
</dbReference>
<dbReference type="EMBL" id="JBHTAR010000011">
    <property type="protein sequence ID" value="MFC7198845.1"/>
    <property type="molecule type" value="Genomic_DNA"/>
</dbReference>
<dbReference type="SMART" id="SM00984">
    <property type="entry name" value="UDPG_MGDP_dh_C"/>
    <property type="match status" value="1"/>
</dbReference>
<accession>A0ABD5Z0Y2</accession>
<evidence type="ECO:0000256" key="5">
    <source>
        <dbReference type="ARBA" id="ARBA00023027"/>
    </source>
</evidence>
<dbReference type="InterPro" id="IPR001732">
    <property type="entry name" value="UDP-Glc/GDP-Man_DH_N"/>
</dbReference>
<evidence type="ECO:0000259" key="9">
    <source>
        <dbReference type="SMART" id="SM00984"/>
    </source>
</evidence>
<evidence type="ECO:0000313" key="10">
    <source>
        <dbReference type="EMBL" id="MFC7198845.1"/>
    </source>
</evidence>
<evidence type="ECO:0000313" key="11">
    <source>
        <dbReference type="Proteomes" id="UP001596447"/>
    </source>
</evidence>
<dbReference type="InterPro" id="IPR036291">
    <property type="entry name" value="NAD(P)-bd_dom_sf"/>
</dbReference>
<comment type="catalytic activity">
    <reaction evidence="7">
        <text>UDP-N-acetyl-alpha-D-mannosamine + 2 NAD(+) + H2O = UDP-N-acetyl-alpha-D-mannosaminouronate + 2 NADH + 3 H(+)</text>
        <dbReference type="Rhea" id="RHEA:25780"/>
        <dbReference type="ChEBI" id="CHEBI:15377"/>
        <dbReference type="ChEBI" id="CHEBI:15378"/>
        <dbReference type="ChEBI" id="CHEBI:57540"/>
        <dbReference type="ChEBI" id="CHEBI:57945"/>
        <dbReference type="ChEBI" id="CHEBI:68623"/>
        <dbReference type="ChEBI" id="CHEBI:70731"/>
        <dbReference type="EC" id="1.1.1.336"/>
    </reaction>
</comment>
<dbReference type="NCBIfam" id="TIGR03026">
    <property type="entry name" value="NDP-sugDHase"/>
    <property type="match status" value="1"/>
</dbReference>
<sequence>MKVCVYGLGHIGLPTALLLAQDHAVVGVDVDPDRVANVREGDLPVSEPGIDELYAEVREDFAVTTEAEPADAHVLVTPTPLEEATDVPDLRAVRSATESVAEVLRPDDLVVLESTVPPGTGEGLVVPILESSGVDAGEFSYAHCPERAIPGRTLVEMIDNHRVVGALDEASLDRALELYTFVEGEIHATDVAAAEFVKLMENTHRDVNIALANEFARMAEELGVDVHEARELANEHPRVDVLRPGPGVGGHCITVDPQFLAQRVGSDRLISLARDVNESMVGHTIRSATDMLGSPPATLTVLGVAYKGDVSDTRRTPALPFVRRAQNAGYDVRVHDPHVESFTVDPESLDEAVADSDCLAIVTDHSEYEDLDPTALAERMATPQLLDSRAVVDDEAWRDAGFVVRVLGDGTC</sequence>
<dbReference type="Proteomes" id="UP001596447">
    <property type="component" value="Unassembled WGS sequence"/>
</dbReference>
<dbReference type="AlphaFoldDB" id="A0ABD5Z0Y2"/>
<dbReference type="SUPFAM" id="SSF48179">
    <property type="entry name" value="6-phosphogluconate dehydrogenase C-terminal domain-like"/>
    <property type="match status" value="1"/>
</dbReference>
<evidence type="ECO:0000256" key="4">
    <source>
        <dbReference type="ARBA" id="ARBA00023002"/>
    </source>
</evidence>
<proteinExistence type="inferred from homology"/>
<keyword evidence="11" id="KW-1185">Reference proteome</keyword>
<dbReference type="GO" id="GO:0089714">
    <property type="term" value="F:UDP-N-acetyl-D-mannosamine dehydrogenase activity"/>
    <property type="evidence" value="ECO:0007669"/>
    <property type="project" value="UniProtKB-EC"/>
</dbReference>
<feature type="domain" description="UDP-glucose/GDP-mannose dehydrogenase C-terminal" evidence="9">
    <location>
        <begin position="300"/>
        <end position="394"/>
    </location>
</feature>
<evidence type="ECO:0000256" key="3">
    <source>
        <dbReference type="ARBA" id="ARBA00016796"/>
    </source>
</evidence>
<evidence type="ECO:0000256" key="6">
    <source>
        <dbReference type="ARBA" id="ARBA00030172"/>
    </source>
</evidence>
<keyword evidence="4" id="KW-0560">Oxidoreductase</keyword>
<protein>
    <recommendedName>
        <fullName evidence="3">UDP-N-acetyl-D-mannosamine dehydrogenase</fullName>
        <ecNumber evidence="2">1.1.1.336</ecNumber>
    </recommendedName>
    <alternativeName>
        <fullName evidence="6">UDP-ManNAc 6-dehydrogenase</fullName>
    </alternativeName>
</protein>
<dbReference type="InterPro" id="IPR028359">
    <property type="entry name" value="UDP_ManNAc/GlcNAc_DH"/>
</dbReference>
<dbReference type="RefSeq" id="WP_279528803.1">
    <property type="nucleotide sequence ID" value="NZ_CP122312.1"/>
</dbReference>
<comment type="similarity">
    <text evidence="1 8">Belongs to the UDP-glucose/GDP-mannose dehydrogenase family.</text>
</comment>
<dbReference type="Pfam" id="PF03720">
    <property type="entry name" value="UDPG_MGDP_dh_C"/>
    <property type="match status" value="1"/>
</dbReference>
<dbReference type="Gene3D" id="3.40.50.720">
    <property type="entry name" value="NAD(P)-binding Rossmann-like Domain"/>
    <property type="match status" value="2"/>
</dbReference>
<dbReference type="Pfam" id="PF00984">
    <property type="entry name" value="UDPG_MGDP_dh"/>
    <property type="match status" value="1"/>
</dbReference>
<dbReference type="SUPFAM" id="SSF52413">
    <property type="entry name" value="UDP-glucose/GDP-mannose dehydrogenase C-terminal domain"/>
    <property type="match status" value="1"/>
</dbReference>
<reference evidence="10 11" key="1">
    <citation type="journal article" date="2019" name="Int. J. Syst. Evol. Microbiol.">
        <title>The Global Catalogue of Microorganisms (GCM) 10K type strain sequencing project: providing services to taxonomists for standard genome sequencing and annotation.</title>
        <authorList>
            <consortium name="The Broad Institute Genomics Platform"/>
            <consortium name="The Broad Institute Genome Sequencing Center for Infectious Disease"/>
            <person name="Wu L."/>
            <person name="Ma J."/>
        </authorList>
    </citation>
    <scope>NUCLEOTIDE SEQUENCE [LARGE SCALE GENOMIC DNA]</scope>
    <source>
        <strain evidence="10 11">XZGYJ-43</strain>
    </source>
</reference>
<organism evidence="10 11">
    <name type="scientific">Halospeciosus flavus</name>
    <dbReference type="NCBI Taxonomy" id="3032283"/>
    <lineage>
        <taxon>Archaea</taxon>
        <taxon>Methanobacteriati</taxon>
        <taxon>Methanobacteriota</taxon>
        <taxon>Stenosarchaea group</taxon>
        <taxon>Halobacteria</taxon>
        <taxon>Halobacteriales</taxon>
        <taxon>Halobacteriaceae</taxon>
        <taxon>Halospeciosus</taxon>
    </lineage>
</organism>
<evidence type="ECO:0000256" key="2">
    <source>
        <dbReference type="ARBA" id="ARBA00012935"/>
    </source>
</evidence>
<dbReference type="InterPro" id="IPR008927">
    <property type="entry name" value="6-PGluconate_DH-like_C_sf"/>
</dbReference>
<dbReference type="PANTHER" id="PTHR43491">
    <property type="entry name" value="UDP-N-ACETYL-D-MANNOSAMINE DEHYDROGENASE"/>
    <property type="match status" value="1"/>
</dbReference>
<dbReference type="InterPro" id="IPR014027">
    <property type="entry name" value="UDP-Glc/GDP-Man_DH_C"/>
</dbReference>
<gene>
    <name evidence="10" type="ORF">ACFQJ9_05320</name>
</gene>
<dbReference type="SUPFAM" id="SSF51735">
    <property type="entry name" value="NAD(P)-binding Rossmann-fold domains"/>
    <property type="match status" value="1"/>
</dbReference>
<comment type="caution">
    <text evidence="10">The sequence shown here is derived from an EMBL/GenBank/DDBJ whole genome shotgun (WGS) entry which is preliminary data.</text>
</comment>
<dbReference type="InterPro" id="IPR014026">
    <property type="entry name" value="UDP-Glc/GDP-Man_DH_dimer"/>
</dbReference>
<evidence type="ECO:0000256" key="7">
    <source>
        <dbReference type="ARBA" id="ARBA00049130"/>
    </source>
</evidence>
<name>A0ABD5Z0Y2_9EURY</name>
<dbReference type="InterPro" id="IPR036220">
    <property type="entry name" value="UDP-Glc/GDP-Man_DH_C_sf"/>
</dbReference>
<evidence type="ECO:0000256" key="1">
    <source>
        <dbReference type="ARBA" id="ARBA00006601"/>
    </source>
</evidence>
<dbReference type="InterPro" id="IPR017476">
    <property type="entry name" value="UDP-Glc/GDP-Man"/>
</dbReference>
<evidence type="ECO:0000256" key="8">
    <source>
        <dbReference type="PIRNR" id="PIRNR000124"/>
    </source>
</evidence>